<evidence type="ECO:0000313" key="6">
    <source>
        <dbReference type="Proteomes" id="UP000557217"/>
    </source>
</evidence>
<name>A0A840PRK9_URETH</name>
<feature type="binding site" evidence="4">
    <location>
        <begin position="11"/>
        <end position="18"/>
    </location>
    <ligand>
        <name>substrate</name>
    </ligand>
</feature>
<feature type="active site" description="Tele-phosphohistidine intermediate" evidence="3">
    <location>
        <position position="12"/>
    </location>
</feature>
<reference evidence="5 6" key="1">
    <citation type="submission" date="2020-08" db="EMBL/GenBank/DDBJ databases">
        <title>Genomic Encyclopedia of Type Strains, Phase IV (KMG-IV): sequencing the most valuable type-strain genomes for metagenomic binning, comparative biology and taxonomic classification.</title>
        <authorList>
            <person name="Goeker M."/>
        </authorList>
    </citation>
    <scope>NUCLEOTIDE SEQUENCE [LARGE SCALE GENOMIC DNA]</scope>
    <source>
        <strain evidence="5 6">DSM 10633</strain>
    </source>
</reference>
<dbReference type="GO" id="GO:0004619">
    <property type="term" value="F:phosphoglycerate mutase activity"/>
    <property type="evidence" value="ECO:0007669"/>
    <property type="project" value="UniProtKB-EC"/>
</dbReference>
<dbReference type="Pfam" id="PF00300">
    <property type="entry name" value="His_Phos_1"/>
    <property type="match status" value="1"/>
</dbReference>
<dbReference type="InterPro" id="IPR001345">
    <property type="entry name" value="PG/BPGM_mutase_AS"/>
</dbReference>
<accession>A0A840PRK9</accession>
<protein>
    <submittedName>
        <fullName evidence="5">Putative phosphoglycerate mutase</fullName>
        <ecNumber evidence="5">5.4.2.12</ecNumber>
    </submittedName>
</protein>
<proteinExistence type="predicted"/>
<keyword evidence="2 5" id="KW-0413">Isomerase</keyword>
<feature type="active site" description="Proton donor/acceptor" evidence="3">
    <location>
        <position position="84"/>
    </location>
</feature>
<feature type="binding site" evidence="4">
    <location>
        <position position="61"/>
    </location>
    <ligand>
        <name>substrate</name>
    </ligand>
</feature>
<dbReference type="GO" id="GO:0016791">
    <property type="term" value="F:phosphatase activity"/>
    <property type="evidence" value="ECO:0007669"/>
    <property type="project" value="TreeGrafter"/>
</dbReference>
<dbReference type="RefSeq" id="WP_016836849.1">
    <property type="nucleotide sequence ID" value="NZ_AP018335.1"/>
</dbReference>
<dbReference type="EC" id="5.4.2.12" evidence="5"/>
<dbReference type="EMBL" id="JACHGZ010000001">
    <property type="protein sequence ID" value="MBB5147784.1"/>
    <property type="molecule type" value="Genomic_DNA"/>
</dbReference>
<dbReference type="PANTHER" id="PTHR48100:SF1">
    <property type="entry name" value="HISTIDINE PHOSPHATASE FAMILY PROTEIN-RELATED"/>
    <property type="match status" value="1"/>
</dbReference>
<dbReference type="AlphaFoldDB" id="A0A840PRK9"/>
<dbReference type="Proteomes" id="UP000557217">
    <property type="component" value="Unassembled WGS sequence"/>
</dbReference>
<dbReference type="InterPro" id="IPR050275">
    <property type="entry name" value="PGM_Phosphatase"/>
</dbReference>
<dbReference type="CDD" id="cd07067">
    <property type="entry name" value="HP_PGM_like"/>
    <property type="match status" value="1"/>
</dbReference>
<evidence type="ECO:0000313" key="5">
    <source>
        <dbReference type="EMBL" id="MBB5147784.1"/>
    </source>
</evidence>
<dbReference type="PROSITE" id="PS00175">
    <property type="entry name" value="PG_MUTASE"/>
    <property type="match status" value="1"/>
</dbReference>
<gene>
    <name evidence="5" type="ORF">HNR36_000165</name>
</gene>
<keyword evidence="6" id="KW-1185">Reference proteome</keyword>
<dbReference type="GO" id="GO:0005737">
    <property type="term" value="C:cytoplasm"/>
    <property type="evidence" value="ECO:0007669"/>
    <property type="project" value="TreeGrafter"/>
</dbReference>
<evidence type="ECO:0000256" key="3">
    <source>
        <dbReference type="PIRSR" id="PIRSR613078-1"/>
    </source>
</evidence>
<evidence type="ECO:0000256" key="4">
    <source>
        <dbReference type="PIRSR" id="PIRSR613078-2"/>
    </source>
</evidence>
<dbReference type="InterPro" id="IPR013078">
    <property type="entry name" value="His_Pase_superF_clade-1"/>
</dbReference>
<dbReference type="PANTHER" id="PTHR48100">
    <property type="entry name" value="BROAD-SPECIFICITY PHOSPHATASE YOR283W-RELATED"/>
    <property type="match status" value="1"/>
</dbReference>
<dbReference type="SMART" id="SM00855">
    <property type="entry name" value="PGAM"/>
    <property type="match status" value="1"/>
</dbReference>
<sequence length="200" mass="23190">MENKLELYIVRHGETEWNKEGRLQGWLDSNLTKMGIEQVMRLKGQLQDISFDAAFSSPSKRAYDTAEILVGHYLTIEKDARLQEIHLGSWQGKRIAEIQNDDAERYEEYCCYPERYTPDTGESFQQVIQRMDEFVQFCARKLSSGKILVVSHGVAIRALILSILRLPIQHIWDFEIEGASVTKIIVTKENRMIEYTGKVF</sequence>
<evidence type="ECO:0000256" key="1">
    <source>
        <dbReference type="ARBA" id="ARBA00023152"/>
    </source>
</evidence>
<dbReference type="SUPFAM" id="SSF53254">
    <property type="entry name" value="Phosphoglycerate mutase-like"/>
    <property type="match status" value="1"/>
</dbReference>
<evidence type="ECO:0000256" key="2">
    <source>
        <dbReference type="ARBA" id="ARBA00023235"/>
    </source>
</evidence>
<dbReference type="InterPro" id="IPR029033">
    <property type="entry name" value="His_PPase_superfam"/>
</dbReference>
<organism evidence="5 6">
    <name type="scientific">Ureibacillus thermosphaericus</name>
    <dbReference type="NCBI Taxonomy" id="51173"/>
    <lineage>
        <taxon>Bacteria</taxon>
        <taxon>Bacillati</taxon>
        <taxon>Bacillota</taxon>
        <taxon>Bacilli</taxon>
        <taxon>Bacillales</taxon>
        <taxon>Caryophanaceae</taxon>
        <taxon>Ureibacillus</taxon>
    </lineage>
</organism>
<comment type="caution">
    <text evidence="5">The sequence shown here is derived from an EMBL/GenBank/DDBJ whole genome shotgun (WGS) entry which is preliminary data.</text>
</comment>
<dbReference type="Gene3D" id="3.40.50.1240">
    <property type="entry name" value="Phosphoglycerate mutase-like"/>
    <property type="match status" value="1"/>
</dbReference>
<keyword evidence="1" id="KW-0324">Glycolysis</keyword>
<dbReference type="PIRSF" id="PIRSF000709">
    <property type="entry name" value="6PFK_2-Ptase"/>
    <property type="match status" value="1"/>
</dbReference>